<accession>A0A396RM62</accession>
<evidence type="ECO:0000256" key="9">
    <source>
        <dbReference type="ARBA" id="ARBA00032594"/>
    </source>
</evidence>
<dbReference type="Pfam" id="PF01915">
    <property type="entry name" value="Glyco_hydro_3_C"/>
    <property type="match status" value="1"/>
</dbReference>
<dbReference type="SMART" id="SM01217">
    <property type="entry name" value="Fn3_like"/>
    <property type="match status" value="1"/>
</dbReference>
<dbReference type="SUPFAM" id="SSF52279">
    <property type="entry name" value="Beta-D-glucan exohydrolase, C-terminal domain"/>
    <property type="match status" value="1"/>
</dbReference>
<evidence type="ECO:0000256" key="3">
    <source>
        <dbReference type="ARBA" id="ARBA00012744"/>
    </source>
</evidence>
<dbReference type="Gene3D" id="2.60.40.10">
    <property type="entry name" value="Immunoglobulins"/>
    <property type="match status" value="1"/>
</dbReference>
<dbReference type="Proteomes" id="UP000266693">
    <property type="component" value="Unassembled WGS sequence"/>
</dbReference>
<reference evidence="12 13" key="1">
    <citation type="submission" date="2018-08" db="EMBL/GenBank/DDBJ databases">
        <title>The multiple taxonomic identification of Sphingomonas gilva.</title>
        <authorList>
            <person name="Zhu D."/>
            <person name="Zheng S."/>
        </authorList>
    </citation>
    <scope>NUCLEOTIDE SEQUENCE [LARGE SCALE GENOMIC DNA]</scope>
    <source>
        <strain evidence="12 13">ZDH117</strain>
    </source>
</reference>
<feature type="domain" description="Fibronectin type III-like" evidence="11">
    <location>
        <begin position="666"/>
        <end position="734"/>
    </location>
</feature>
<evidence type="ECO:0000256" key="8">
    <source>
        <dbReference type="ARBA" id="ARBA00032194"/>
    </source>
</evidence>
<evidence type="ECO:0000256" key="5">
    <source>
        <dbReference type="ARBA" id="ARBA00022801"/>
    </source>
</evidence>
<dbReference type="InterPro" id="IPR002772">
    <property type="entry name" value="Glyco_hydro_3_C"/>
</dbReference>
<comment type="similarity">
    <text evidence="2 10">Belongs to the glycosyl hydrolase 3 family.</text>
</comment>
<evidence type="ECO:0000259" key="11">
    <source>
        <dbReference type="SMART" id="SM01217"/>
    </source>
</evidence>
<organism evidence="12 13">
    <name type="scientific">Sphingomonas gilva</name>
    <dbReference type="NCBI Taxonomy" id="2305907"/>
    <lineage>
        <taxon>Bacteria</taxon>
        <taxon>Pseudomonadati</taxon>
        <taxon>Pseudomonadota</taxon>
        <taxon>Alphaproteobacteria</taxon>
        <taxon>Sphingomonadales</taxon>
        <taxon>Sphingomonadaceae</taxon>
        <taxon>Sphingomonas</taxon>
    </lineage>
</organism>
<dbReference type="InterPro" id="IPR036881">
    <property type="entry name" value="Glyco_hydro_3_C_sf"/>
</dbReference>
<dbReference type="Pfam" id="PF00933">
    <property type="entry name" value="Glyco_hydro_3"/>
    <property type="match status" value="1"/>
</dbReference>
<dbReference type="FunFam" id="3.20.20.300:FF:000005">
    <property type="entry name" value="Periplasmic beta-glucosidase"/>
    <property type="match status" value="1"/>
</dbReference>
<dbReference type="InterPro" id="IPR026891">
    <property type="entry name" value="Fn3-like"/>
</dbReference>
<dbReference type="Gene3D" id="3.20.20.300">
    <property type="entry name" value="Glycoside hydrolase, family 3, N-terminal domain"/>
    <property type="match status" value="1"/>
</dbReference>
<evidence type="ECO:0000256" key="7">
    <source>
        <dbReference type="ARBA" id="ARBA00031448"/>
    </source>
</evidence>
<keyword evidence="13" id="KW-1185">Reference proteome</keyword>
<sequence length="748" mass="79348">MTATIDRRLVRADAVTGLAAVPSATFAASPRIEALIARMTIEEKAGQLSCFADTLRPFAPNINPLVGNQNAEATLGEIRAGRVGTLFNGIGVAGARRAQKAALEESRLGIPLLFAADVIHGLKTVFPIPLAESCSFDLDLAEATARGAALEATAVGLHWTFAPMVDVARDQRWSRVAEGAGEDPWLGGELARARVRGFQGADLKRDDTMLACPKHFVGYGAVSGGMDYNSVELSEASLREIHLPPFAEAFDEGALTAMSAFNDVNGVPASGNRALITGLLRGQWRFAGLVISDYTSDQELVAHGYAADDRDAARLAILAGVDISMQSGLYVDYLPGLVESGVVPMAVVDASVRRVLHVKEALGLFDNPYRSLDTGAEQRRVQTPAMTSLARDAGARSIVLLRNEGGLLPLSPDAGRYALIGPCADEDVLGPWSFYGDAERNISIEAGVRAALGPGGSLSVVRGSDIESPIEGGIAAAVAAAENADVVLLAIGESSGMSGEAQSVTDIRVPHAQRALAEAVVATGKPVVVLLRHGRALALSGAIGDAPAILATWFLGSEMGNAVADVLFGKVNPSARLAVSFPRESGQQPYFYNHRTTGRPAPQTESQEFKARYRSTKNEARYAFGHGLSYTSFAIDALELPETMAWNGEIAITARVTNTGERTGRHVAQLYIRDRVASRTRPVRELKGIAPVTLAPGASEVVRFTLDHQDLMFWGDGGWMVEPGEFDIWIADHAEDEGVSGRFTLSAA</sequence>
<dbReference type="OrthoDB" id="9781691at2"/>
<dbReference type="EMBL" id="QWLV01000004">
    <property type="protein sequence ID" value="RHW17359.1"/>
    <property type="molecule type" value="Genomic_DNA"/>
</dbReference>
<gene>
    <name evidence="12" type="ORF">D1610_10300</name>
</gene>
<dbReference type="Pfam" id="PF14310">
    <property type="entry name" value="Fn3-like"/>
    <property type="match status" value="1"/>
</dbReference>
<dbReference type="InterPro" id="IPR017853">
    <property type="entry name" value="GH"/>
</dbReference>
<dbReference type="InterPro" id="IPR013783">
    <property type="entry name" value="Ig-like_fold"/>
</dbReference>
<keyword evidence="5 10" id="KW-0378">Hydrolase</keyword>
<dbReference type="PANTHER" id="PTHR30620:SF16">
    <property type="entry name" value="LYSOSOMAL BETA GLUCOSIDASE"/>
    <property type="match status" value="1"/>
</dbReference>
<evidence type="ECO:0000256" key="1">
    <source>
        <dbReference type="ARBA" id="ARBA00000448"/>
    </source>
</evidence>
<dbReference type="InterPro" id="IPR019800">
    <property type="entry name" value="Glyco_hydro_3_AS"/>
</dbReference>
<proteinExistence type="inferred from homology"/>
<dbReference type="EC" id="3.2.1.21" evidence="3"/>
<dbReference type="Gene3D" id="3.40.50.1700">
    <property type="entry name" value="Glycoside hydrolase family 3 C-terminal domain"/>
    <property type="match status" value="1"/>
</dbReference>
<comment type="caution">
    <text evidence="12">The sequence shown here is derived from an EMBL/GenBank/DDBJ whole genome shotgun (WGS) entry which is preliminary data.</text>
</comment>
<protein>
    <recommendedName>
        <fullName evidence="3">beta-glucosidase</fullName>
        <ecNumber evidence="3">3.2.1.21</ecNumber>
    </recommendedName>
    <alternativeName>
        <fullName evidence="9">Beta-D-glucoside glucohydrolase</fullName>
    </alternativeName>
    <alternativeName>
        <fullName evidence="7">Cellobiase</fullName>
    </alternativeName>
    <alternativeName>
        <fullName evidence="8">Gentiobiase</fullName>
    </alternativeName>
</protein>
<evidence type="ECO:0000256" key="10">
    <source>
        <dbReference type="RuleBase" id="RU361161"/>
    </source>
</evidence>
<dbReference type="FunFam" id="2.60.40.10:FF:000495">
    <property type="entry name" value="Periplasmic beta-glucosidase"/>
    <property type="match status" value="1"/>
</dbReference>
<evidence type="ECO:0000313" key="13">
    <source>
        <dbReference type="Proteomes" id="UP000266693"/>
    </source>
</evidence>
<dbReference type="SUPFAM" id="SSF51445">
    <property type="entry name" value="(Trans)glycosidases"/>
    <property type="match status" value="1"/>
</dbReference>
<keyword evidence="6 10" id="KW-0326">Glycosidase</keyword>
<dbReference type="PROSITE" id="PS00775">
    <property type="entry name" value="GLYCOSYL_HYDROL_F3"/>
    <property type="match status" value="1"/>
</dbReference>
<comment type="catalytic activity">
    <reaction evidence="1">
        <text>Hydrolysis of terminal, non-reducing beta-D-glucosyl residues with release of beta-D-glucose.</text>
        <dbReference type="EC" id="3.2.1.21"/>
    </reaction>
</comment>
<name>A0A396RM62_9SPHN</name>
<evidence type="ECO:0000256" key="2">
    <source>
        <dbReference type="ARBA" id="ARBA00005336"/>
    </source>
</evidence>
<evidence type="ECO:0000256" key="4">
    <source>
        <dbReference type="ARBA" id="ARBA00022729"/>
    </source>
</evidence>
<keyword evidence="4" id="KW-0732">Signal</keyword>
<evidence type="ECO:0000256" key="6">
    <source>
        <dbReference type="ARBA" id="ARBA00023295"/>
    </source>
</evidence>
<dbReference type="PRINTS" id="PR00133">
    <property type="entry name" value="GLHYDRLASE3"/>
</dbReference>
<dbReference type="InterPro" id="IPR036962">
    <property type="entry name" value="Glyco_hydro_3_N_sf"/>
</dbReference>
<dbReference type="GO" id="GO:0009251">
    <property type="term" value="P:glucan catabolic process"/>
    <property type="evidence" value="ECO:0007669"/>
    <property type="project" value="TreeGrafter"/>
</dbReference>
<evidence type="ECO:0000313" key="12">
    <source>
        <dbReference type="EMBL" id="RHW17359.1"/>
    </source>
</evidence>
<dbReference type="InterPro" id="IPR001764">
    <property type="entry name" value="Glyco_hydro_3_N"/>
</dbReference>
<dbReference type="GO" id="GO:0008422">
    <property type="term" value="F:beta-glucosidase activity"/>
    <property type="evidence" value="ECO:0007669"/>
    <property type="project" value="UniProtKB-EC"/>
</dbReference>
<dbReference type="InterPro" id="IPR051915">
    <property type="entry name" value="Cellulose_Degrad_GH3"/>
</dbReference>
<dbReference type="PANTHER" id="PTHR30620">
    <property type="entry name" value="PERIPLASMIC BETA-GLUCOSIDASE-RELATED"/>
    <property type="match status" value="1"/>
</dbReference>
<dbReference type="AlphaFoldDB" id="A0A396RM62"/>
<dbReference type="RefSeq" id="WP_118864107.1">
    <property type="nucleotide sequence ID" value="NZ_QWLV01000004.1"/>
</dbReference>